<name>A0AA94JWV9_9BACT</name>
<dbReference type="AlphaFoldDB" id="A0AA94JWV9"/>
<reference evidence="2 3" key="1">
    <citation type="submission" date="2017-09" db="EMBL/GenBank/DDBJ databases">
        <title>Genomics of the genus Arcobacter.</title>
        <authorList>
            <person name="Perez-Cataluna A."/>
            <person name="Figueras M.J."/>
            <person name="Salas-Masso N."/>
        </authorList>
    </citation>
    <scope>NUCLEOTIDE SEQUENCE [LARGE SCALE GENOMIC DNA]</scope>
    <source>
        <strain evidence="2 3">CECT 7834</strain>
    </source>
</reference>
<dbReference type="Proteomes" id="UP000290378">
    <property type="component" value="Unassembled WGS sequence"/>
</dbReference>
<sequence length="184" mass="21518">MPQKDYWNSFFDSKKLIDRLFCNKIIDENITEFGSGYGTFTIPASSYTTKNFYALDIEEDLIKELQSEAINLNIKNIICKKIDFLENGTSLDDNSQGHVMVYNLLHLENPQKLLKEAFRILKDDGIISIIHWRSDIKTPRGPSLDIRPKPQDCERWLKEISFKEIKHMEFQDIAPYHYGIIAKK</sequence>
<dbReference type="InterPro" id="IPR013216">
    <property type="entry name" value="Methyltransf_11"/>
</dbReference>
<dbReference type="Pfam" id="PF08241">
    <property type="entry name" value="Methyltransf_11"/>
    <property type="match status" value="1"/>
</dbReference>
<evidence type="ECO:0000313" key="2">
    <source>
        <dbReference type="EMBL" id="RXI42049.1"/>
    </source>
</evidence>
<evidence type="ECO:0000313" key="3">
    <source>
        <dbReference type="Proteomes" id="UP000290378"/>
    </source>
</evidence>
<evidence type="ECO:0000259" key="1">
    <source>
        <dbReference type="Pfam" id="PF08241"/>
    </source>
</evidence>
<organism evidence="2 3">
    <name type="scientific">Arcobacter cloacae</name>
    <dbReference type="NCBI Taxonomy" id="1054034"/>
    <lineage>
        <taxon>Bacteria</taxon>
        <taxon>Pseudomonadati</taxon>
        <taxon>Campylobacterota</taxon>
        <taxon>Epsilonproteobacteria</taxon>
        <taxon>Campylobacterales</taxon>
        <taxon>Arcobacteraceae</taxon>
        <taxon>Arcobacter</taxon>
    </lineage>
</organism>
<dbReference type="SUPFAM" id="SSF53335">
    <property type="entry name" value="S-adenosyl-L-methionine-dependent methyltransferases"/>
    <property type="match status" value="1"/>
</dbReference>
<dbReference type="GO" id="GO:0032259">
    <property type="term" value="P:methylation"/>
    <property type="evidence" value="ECO:0007669"/>
    <property type="project" value="UniProtKB-KW"/>
</dbReference>
<comment type="caution">
    <text evidence="2">The sequence shown here is derived from an EMBL/GenBank/DDBJ whole genome shotgun (WGS) entry which is preliminary data.</text>
</comment>
<accession>A0AA94JWV9</accession>
<dbReference type="CDD" id="cd02440">
    <property type="entry name" value="AdoMet_MTases"/>
    <property type="match status" value="1"/>
</dbReference>
<proteinExistence type="predicted"/>
<keyword evidence="3" id="KW-1185">Reference proteome</keyword>
<keyword evidence="2" id="KW-0808">Transferase</keyword>
<dbReference type="EMBL" id="NXII01000005">
    <property type="protein sequence ID" value="RXI42049.1"/>
    <property type="molecule type" value="Genomic_DNA"/>
</dbReference>
<dbReference type="InterPro" id="IPR029063">
    <property type="entry name" value="SAM-dependent_MTases_sf"/>
</dbReference>
<gene>
    <name evidence="2" type="ORF">CP963_05430</name>
</gene>
<feature type="domain" description="Methyltransferase type 11" evidence="1">
    <location>
        <begin position="32"/>
        <end position="128"/>
    </location>
</feature>
<keyword evidence="2" id="KW-0489">Methyltransferase</keyword>
<protein>
    <submittedName>
        <fullName evidence="2">Methyltransferase type 11</fullName>
    </submittedName>
</protein>
<dbReference type="GO" id="GO:0008757">
    <property type="term" value="F:S-adenosylmethionine-dependent methyltransferase activity"/>
    <property type="evidence" value="ECO:0007669"/>
    <property type="project" value="InterPro"/>
</dbReference>
<dbReference type="Gene3D" id="3.40.50.150">
    <property type="entry name" value="Vaccinia Virus protein VP39"/>
    <property type="match status" value="1"/>
</dbReference>